<keyword evidence="2" id="KW-1133">Transmembrane helix</keyword>
<accession>A0AAD6SUH3</accession>
<evidence type="ECO:0000256" key="1">
    <source>
        <dbReference type="SAM" id="MobiDB-lite"/>
    </source>
</evidence>
<feature type="compositionally biased region" description="Polar residues" evidence="1">
    <location>
        <begin position="104"/>
        <end position="118"/>
    </location>
</feature>
<dbReference type="EMBL" id="JARJCM010000063">
    <property type="protein sequence ID" value="KAJ7033647.1"/>
    <property type="molecule type" value="Genomic_DNA"/>
</dbReference>
<evidence type="ECO:0000313" key="4">
    <source>
        <dbReference type="Proteomes" id="UP001218188"/>
    </source>
</evidence>
<feature type="transmembrane region" description="Helical" evidence="2">
    <location>
        <begin position="12"/>
        <end position="30"/>
    </location>
</feature>
<feature type="transmembrane region" description="Helical" evidence="2">
    <location>
        <begin position="60"/>
        <end position="82"/>
    </location>
</feature>
<keyword evidence="4" id="KW-1185">Reference proteome</keyword>
<evidence type="ECO:0000313" key="3">
    <source>
        <dbReference type="EMBL" id="KAJ7033647.1"/>
    </source>
</evidence>
<name>A0AAD6SUH3_9AGAR</name>
<dbReference type="AlphaFoldDB" id="A0AAD6SUH3"/>
<proteinExistence type="predicted"/>
<sequence length="208" mass="23610">MQSSLRIYTLDPYLLLTSITFFCSAFSFSVRVSSESLSSLDKTQSLTYLWLSQHFLDPSSSLICCVFCSGMYFTLLCFRQLFLAAVPAPRSSILASRILYIHQSSPPSRSGTNCSPSPRNRDQRASNLPPYTAKTRFLISYLHLSNRSSLYLEYDLFLSFHSSIYESLLVPKSYILDMRRICIGYACRRRKCKKASHGCNVVGGAKQR</sequence>
<reference evidence="3" key="1">
    <citation type="submission" date="2023-03" db="EMBL/GenBank/DDBJ databases">
        <title>Massive genome expansion in bonnet fungi (Mycena s.s.) driven by repeated elements and novel gene families across ecological guilds.</title>
        <authorList>
            <consortium name="Lawrence Berkeley National Laboratory"/>
            <person name="Harder C.B."/>
            <person name="Miyauchi S."/>
            <person name="Viragh M."/>
            <person name="Kuo A."/>
            <person name="Thoen E."/>
            <person name="Andreopoulos B."/>
            <person name="Lu D."/>
            <person name="Skrede I."/>
            <person name="Drula E."/>
            <person name="Henrissat B."/>
            <person name="Morin E."/>
            <person name="Kohler A."/>
            <person name="Barry K."/>
            <person name="LaButti K."/>
            <person name="Morin E."/>
            <person name="Salamov A."/>
            <person name="Lipzen A."/>
            <person name="Mereny Z."/>
            <person name="Hegedus B."/>
            <person name="Baldrian P."/>
            <person name="Stursova M."/>
            <person name="Weitz H."/>
            <person name="Taylor A."/>
            <person name="Grigoriev I.V."/>
            <person name="Nagy L.G."/>
            <person name="Martin F."/>
            <person name="Kauserud H."/>
        </authorList>
    </citation>
    <scope>NUCLEOTIDE SEQUENCE</scope>
    <source>
        <strain evidence="3">CBHHK200</strain>
    </source>
</reference>
<gene>
    <name evidence="3" type="ORF">C8F04DRAFT_1103669</name>
</gene>
<feature type="region of interest" description="Disordered" evidence="1">
    <location>
        <begin position="104"/>
        <end position="128"/>
    </location>
</feature>
<keyword evidence="2" id="KW-0812">Transmembrane</keyword>
<organism evidence="3 4">
    <name type="scientific">Mycena alexandri</name>
    <dbReference type="NCBI Taxonomy" id="1745969"/>
    <lineage>
        <taxon>Eukaryota</taxon>
        <taxon>Fungi</taxon>
        <taxon>Dikarya</taxon>
        <taxon>Basidiomycota</taxon>
        <taxon>Agaricomycotina</taxon>
        <taxon>Agaricomycetes</taxon>
        <taxon>Agaricomycetidae</taxon>
        <taxon>Agaricales</taxon>
        <taxon>Marasmiineae</taxon>
        <taxon>Mycenaceae</taxon>
        <taxon>Mycena</taxon>
    </lineage>
</organism>
<comment type="caution">
    <text evidence="3">The sequence shown here is derived from an EMBL/GenBank/DDBJ whole genome shotgun (WGS) entry which is preliminary data.</text>
</comment>
<dbReference type="Proteomes" id="UP001218188">
    <property type="component" value="Unassembled WGS sequence"/>
</dbReference>
<keyword evidence="2" id="KW-0472">Membrane</keyword>
<protein>
    <submittedName>
        <fullName evidence="3">Uncharacterized protein</fullName>
    </submittedName>
</protein>
<evidence type="ECO:0000256" key="2">
    <source>
        <dbReference type="SAM" id="Phobius"/>
    </source>
</evidence>